<dbReference type="EMBL" id="JAWWNJ010000258">
    <property type="protein sequence ID" value="KAK6966705.1"/>
    <property type="molecule type" value="Genomic_DNA"/>
</dbReference>
<keyword evidence="1" id="KW-0732">Signal</keyword>
<evidence type="ECO:0000313" key="2">
    <source>
        <dbReference type="EMBL" id="KAK6966705.1"/>
    </source>
</evidence>
<protein>
    <submittedName>
        <fullName evidence="2">Uncharacterized protein</fullName>
    </submittedName>
</protein>
<comment type="caution">
    <text evidence="2">The sequence shown here is derived from an EMBL/GenBank/DDBJ whole genome shotgun (WGS) entry which is preliminary data.</text>
</comment>
<evidence type="ECO:0000313" key="3">
    <source>
        <dbReference type="Proteomes" id="UP001362999"/>
    </source>
</evidence>
<dbReference type="AlphaFoldDB" id="A0AAV9Z0F1"/>
<evidence type="ECO:0000256" key="1">
    <source>
        <dbReference type="SAM" id="SignalP"/>
    </source>
</evidence>
<feature type="signal peptide" evidence="1">
    <location>
        <begin position="1"/>
        <end position="19"/>
    </location>
</feature>
<feature type="chain" id="PRO_5043866594" evidence="1">
    <location>
        <begin position="20"/>
        <end position="50"/>
    </location>
</feature>
<dbReference type="Proteomes" id="UP001362999">
    <property type="component" value="Unassembled WGS sequence"/>
</dbReference>
<accession>A0AAV9Z0F1</accession>
<gene>
    <name evidence="2" type="ORF">R3P38DRAFT_3245478</name>
</gene>
<reference evidence="2 3" key="1">
    <citation type="journal article" date="2024" name="J Genomics">
        <title>Draft genome sequencing and assembly of Favolaschia claudopus CIRM-BRFM 2984 isolated from oak limbs.</title>
        <authorList>
            <person name="Navarro D."/>
            <person name="Drula E."/>
            <person name="Chaduli D."/>
            <person name="Cazenave R."/>
            <person name="Ahrendt S."/>
            <person name="Wang J."/>
            <person name="Lipzen A."/>
            <person name="Daum C."/>
            <person name="Barry K."/>
            <person name="Grigoriev I.V."/>
            <person name="Favel A."/>
            <person name="Rosso M.N."/>
            <person name="Martin F."/>
        </authorList>
    </citation>
    <scope>NUCLEOTIDE SEQUENCE [LARGE SCALE GENOMIC DNA]</scope>
    <source>
        <strain evidence="2 3">CIRM-BRFM 2984</strain>
    </source>
</reference>
<name>A0AAV9Z0F1_9AGAR</name>
<organism evidence="2 3">
    <name type="scientific">Favolaschia claudopus</name>
    <dbReference type="NCBI Taxonomy" id="2862362"/>
    <lineage>
        <taxon>Eukaryota</taxon>
        <taxon>Fungi</taxon>
        <taxon>Dikarya</taxon>
        <taxon>Basidiomycota</taxon>
        <taxon>Agaricomycotina</taxon>
        <taxon>Agaricomycetes</taxon>
        <taxon>Agaricomycetidae</taxon>
        <taxon>Agaricales</taxon>
        <taxon>Marasmiineae</taxon>
        <taxon>Mycenaceae</taxon>
        <taxon>Favolaschia</taxon>
    </lineage>
</organism>
<proteinExistence type="predicted"/>
<keyword evidence="3" id="KW-1185">Reference proteome</keyword>
<sequence length="50" mass="5302">MAYMLSTALALLLSASYLALPTLYAEVSACIITEMAHGLFHAASTSNVLR</sequence>